<gene>
    <name evidence="1" type="ORF">GCM10009710_16820</name>
</gene>
<reference evidence="1 2" key="1">
    <citation type="journal article" date="2019" name="Int. J. Syst. Evol. Microbiol.">
        <title>The Global Catalogue of Microorganisms (GCM) 10K type strain sequencing project: providing services to taxonomists for standard genome sequencing and annotation.</title>
        <authorList>
            <consortium name="The Broad Institute Genomics Platform"/>
            <consortium name="The Broad Institute Genome Sequencing Center for Infectious Disease"/>
            <person name="Wu L."/>
            <person name="Ma J."/>
        </authorList>
    </citation>
    <scope>NUCLEOTIDE SEQUENCE [LARGE SCALE GENOMIC DNA]</scope>
    <source>
        <strain evidence="1 2">JCM 13518</strain>
    </source>
</reference>
<dbReference type="PANTHER" id="PTHR48100">
    <property type="entry name" value="BROAD-SPECIFICITY PHOSPHATASE YOR283W-RELATED"/>
    <property type="match status" value="1"/>
</dbReference>
<dbReference type="InterPro" id="IPR013078">
    <property type="entry name" value="His_Pase_superF_clade-1"/>
</dbReference>
<evidence type="ECO:0000313" key="2">
    <source>
        <dbReference type="Proteomes" id="UP001501057"/>
    </source>
</evidence>
<dbReference type="Gene3D" id="3.40.50.1240">
    <property type="entry name" value="Phosphoglycerate mutase-like"/>
    <property type="match status" value="1"/>
</dbReference>
<dbReference type="InterPro" id="IPR029033">
    <property type="entry name" value="His_PPase_superfam"/>
</dbReference>
<dbReference type="SUPFAM" id="SSF53254">
    <property type="entry name" value="Phosphoglycerate mutase-like"/>
    <property type="match status" value="1"/>
</dbReference>
<sequence length="214" mass="23920">MSRQVIVWRHGRTEWNVAGRVQGQTDTPLDEVGREQAESAALRLAALQPHRIVCSDLQRARHTAEALGRVAGVEVEPDERFREMNFGAREGLTWEESFERFPEAMKAWISGDETQVPDTETHLEAGERFAAALHDVLEDLPAGETLVVVAHGAVIRTGVASFLKFPQSTWRTFGALSNCSWSVLTESGPPSHRYWRLTEWNAGTLPEPVMTDDD</sequence>
<dbReference type="InterPro" id="IPR050275">
    <property type="entry name" value="PGM_Phosphatase"/>
</dbReference>
<keyword evidence="2" id="KW-1185">Reference proteome</keyword>
<dbReference type="PANTHER" id="PTHR48100:SF62">
    <property type="entry name" value="GLUCOSYL-3-PHOSPHOGLYCERATE PHOSPHATASE"/>
    <property type="match status" value="1"/>
</dbReference>
<dbReference type="CDD" id="cd07067">
    <property type="entry name" value="HP_PGM_like"/>
    <property type="match status" value="1"/>
</dbReference>
<comment type="caution">
    <text evidence="1">The sequence shown here is derived from an EMBL/GenBank/DDBJ whole genome shotgun (WGS) entry which is preliminary data.</text>
</comment>
<dbReference type="SMART" id="SM00855">
    <property type="entry name" value="PGAM"/>
    <property type="match status" value="1"/>
</dbReference>
<proteinExistence type="predicted"/>
<dbReference type="Proteomes" id="UP001501057">
    <property type="component" value="Unassembled WGS sequence"/>
</dbReference>
<dbReference type="RefSeq" id="WP_344199990.1">
    <property type="nucleotide sequence ID" value="NZ_BAAAME010000004.1"/>
</dbReference>
<name>A0ABN2JRZ7_9ACTN</name>
<dbReference type="EMBL" id="BAAAME010000004">
    <property type="protein sequence ID" value="GAA1737220.1"/>
    <property type="molecule type" value="Genomic_DNA"/>
</dbReference>
<organism evidence="1 2">
    <name type="scientific">Aeromicrobium alkaliterrae</name>
    <dbReference type="NCBI Taxonomy" id="302168"/>
    <lineage>
        <taxon>Bacteria</taxon>
        <taxon>Bacillati</taxon>
        <taxon>Actinomycetota</taxon>
        <taxon>Actinomycetes</taxon>
        <taxon>Propionibacteriales</taxon>
        <taxon>Nocardioidaceae</taxon>
        <taxon>Aeromicrobium</taxon>
    </lineage>
</organism>
<protein>
    <submittedName>
        <fullName evidence="1">Histidine phosphatase family protein</fullName>
    </submittedName>
</protein>
<accession>A0ABN2JRZ7</accession>
<evidence type="ECO:0000313" key="1">
    <source>
        <dbReference type="EMBL" id="GAA1737220.1"/>
    </source>
</evidence>
<dbReference type="Pfam" id="PF00300">
    <property type="entry name" value="His_Phos_1"/>
    <property type="match status" value="1"/>
</dbReference>